<feature type="region of interest" description="Disordered" evidence="1">
    <location>
        <begin position="83"/>
        <end position="139"/>
    </location>
</feature>
<evidence type="ECO:0000313" key="3">
    <source>
        <dbReference type="EMBL" id="RLU21261.1"/>
    </source>
</evidence>
<dbReference type="Pfam" id="PF00595">
    <property type="entry name" value="PDZ"/>
    <property type="match status" value="2"/>
</dbReference>
<accession>A0A3L8DLK5</accession>
<dbReference type="AlphaFoldDB" id="A0A3L8DLK5"/>
<dbReference type="Gene3D" id="2.30.42.10">
    <property type="match status" value="2"/>
</dbReference>
<gene>
    <name evidence="3" type="ORF">DMN91_005634</name>
</gene>
<proteinExistence type="predicted"/>
<feature type="compositionally biased region" description="Polar residues" evidence="1">
    <location>
        <begin position="769"/>
        <end position="784"/>
    </location>
</feature>
<dbReference type="OrthoDB" id="6022711at2759"/>
<evidence type="ECO:0000259" key="2">
    <source>
        <dbReference type="PROSITE" id="PS50106"/>
    </source>
</evidence>
<comment type="caution">
    <text evidence="3">The sequence shown here is derived from an EMBL/GenBank/DDBJ whole genome shotgun (WGS) entry which is preliminary data.</text>
</comment>
<feature type="region of interest" description="Disordered" evidence="1">
    <location>
        <begin position="330"/>
        <end position="361"/>
    </location>
</feature>
<feature type="region of interest" description="Disordered" evidence="1">
    <location>
        <begin position="743"/>
        <end position="790"/>
    </location>
</feature>
<evidence type="ECO:0000256" key="1">
    <source>
        <dbReference type="SAM" id="MobiDB-lite"/>
    </source>
</evidence>
<dbReference type="Proteomes" id="UP000279307">
    <property type="component" value="Chromosome 6"/>
</dbReference>
<dbReference type="PANTHER" id="PTHR11324:SF16">
    <property type="entry name" value="PDZ DOMAIN-CONTAINING PROTEIN 2"/>
    <property type="match status" value="1"/>
</dbReference>
<dbReference type="InterPro" id="IPR036034">
    <property type="entry name" value="PDZ_sf"/>
</dbReference>
<feature type="compositionally biased region" description="Basic and acidic residues" evidence="1">
    <location>
        <begin position="114"/>
        <end position="128"/>
    </location>
</feature>
<sequence>MRLFKRYMADTSPQLVSAVSISQDVATNSIESSAPEKQEERSKTDDRLEDTLSAAKEDVDVQKESTPVDSILTRKGISMWGRKMGQRWDQMKRSDSSELLSVSRRRRRRWSPHRKSDCDEASGEKETGNNEFPKPKRIPRVESLRNLFRTIGDHSLNSKNTARSATIQEEDVVGHCPMEKTLSEGAIRKVPFRDARFEGIDDREFARVDRESFLRRKKLQLSRSIQDLQEQQRVLDYILKNQEILKTRQGSAFAKETLENADTSANSRYSNGCSSSEKAKSDVSTSADRGPTGSANANDVKENSLSHSSGLLTGLEDLLSNLRIGCDESGYDSDSTRAGADSPDSEKSAAPPLLKPRSFSITSDDYRDINLSLSYNNTKQEKDVAVESCSSETRPSGAEKISTVDAIDVATSNAFLNDSTTNRSAPLMLEEDDTDSCDEDTFADFLEYQPDLTRNYSKTDADLAKSRHDLLRAASTISTGLNEDLTKLQVTDSSDLDSTLTQSDDVADGLDDIKTNVDLDEKKFCNVTYTENHIGVSQVGKLQNFLKDKKSRNRKCSSPSVLHLLEHAASPCKDSPPANKIWPPFEVTAIPLQYYSPKRSRSAELDTTSATRNAAKKASTMSTCKASLSAVTVSKTTKPVATKKTFARRELRTMKLTVNCMVGLGISVERCEAARPFYVIAKMDPNGEAAKSKQFRIGDEIVRVCGRRIRGMSMMEARNALRSCVGMVELQIAREPSTVYGEEIGDTWGDARTRSDSDTQISKNERIDSSTSSNDDVPNSTKTINPHVPDEISSSLQKMTGMKKFQVMRKRSAEAPTVRRGSSLSMDLLTVVLEKGAPRKLGFSIVGGVDSNKGRMGIFVKDIMPGGQAAEEGTLRVGDEILAINGSSLDGLTHAKALQMFKTAKAGNLILHVARRDPAHKRYVTQSKSYDCLNQLTKSTDE</sequence>
<dbReference type="EMBL" id="QOIP01000006">
    <property type="protein sequence ID" value="RLU21261.1"/>
    <property type="molecule type" value="Genomic_DNA"/>
</dbReference>
<dbReference type="PANTHER" id="PTHR11324">
    <property type="entry name" value="IL16-RELATED"/>
    <property type="match status" value="1"/>
</dbReference>
<dbReference type="SUPFAM" id="SSF50156">
    <property type="entry name" value="PDZ domain-like"/>
    <property type="match status" value="2"/>
</dbReference>
<feature type="compositionally biased region" description="Basic and acidic residues" evidence="1">
    <location>
        <begin position="749"/>
        <end position="768"/>
    </location>
</feature>
<feature type="domain" description="PDZ" evidence="2">
    <location>
        <begin position="650"/>
        <end position="736"/>
    </location>
</feature>
<feature type="compositionally biased region" description="Basic residues" evidence="1">
    <location>
        <begin position="103"/>
        <end position="113"/>
    </location>
</feature>
<feature type="domain" description="PDZ" evidence="2">
    <location>
        <begin position="830"/>
        <end position="904"/>
    </location>
</feature>
<dbReference type="PROSITE" id="PS50106">
    <property type="entry name" value="PDZ"/>
    <property type="match status" value="2"/>
</dbReference>
<reference evidence="3" key="2">
    <citation type="submission" date="2018-07" db="EMBL/GenBank/DDBJ databases">
        <authorList>
            <person name="Mckenzie S.K."/>
            <person name="Kronauer D.J.C."/>
        </authorList>
    </citation>
    <scope>NUCLEOTIDE SEQUENCE</scope>
    <source>
        <strain evidence="3">Clonal line C1</strain>
    </source>
</reference>
<dbReference type="InterPro" id="IPR001478">
    <property type="entry name" value="PDZ"/>
</dbReference>
<dbReference type="SMART" id="SM00228">
    <property type="entry name" value="PDZ"/>
    <property type="match status" value="2"/>
</dbReference>
<name>A0A3L8DLK5_OOCBI</name>
<organism evidence="3">
    <name type="scientific">Ooceraea biroi</name>
    <name type="common">Clonal raider ant</name>
    <name type="synonym">Cerapachys biroi</name>
    <dbReference type="NCBI Taxonomy" id="2015173"/>
    <lineage>
        <taxon>Eukaryota</taxon>
        <taxon>Metazoa</taxon>
        <taxon>Ecdysozoa</taxon>
        <taxon>Arthropoda</taxon>
        <taxon>Hexapoda</taxon>
        <taxon>Insecta</taxon>
        <taxon>Pterygota</taxon>
        <taxon>Neoptera</taxon>
        <taxon>Endopterygota</taxon>
        <taxon>Hymenoptera</taxon>
        <taxon>Apocrita</taxon>
        <taxon>Aculeata</taxon>
        <taxon>Formicoidea</taxon>
        <taxon>Formicidae</taxon>
        <taxon>Dorylinae</taxon>
        <taxon>Ooceraea</taxon>
    </lineage>
</organism>
<feature type="region of interest" description="Disordered" evidence="1">
    <location>
        <begin position="260"/>
        <end position="307"/>
    </location>
</feature>
<feature type="compositionally biased region" description="Polar residues" evidence="1">
    <location>
        <begin position="260"/>
        <end position="297"/>
    </location>
</feature>
<dbReference type="CDD" id="cd00136">
    <property type="entry name" value="PDZ_canonical"/>
    <property type="match status" value="1"/>
</dbReference>
<feature type="region of interest" description="Disordered" evidence="1">
    <location>
        <begin position="25"/>
        <end position="47"/>
    </location>
</feature>
<reference evidence="3" key="1">
    <citation type="journal article" date="2018" name="Genome Res.">
        <title>The genomic architecture and molecular evolution of ant odorant receptors.</title>
        <authorList>
            <person name="McKenzie S.K."/>
            <person name="Kronauer D.J.C."/>
        </authorList>
    </citation>
    <scope>NUCLEOTIDE SEQUENCE [LARGE SCALE GENOMIC DNA]</scope>
    <source>
        <strain evidence="3">Clonal line C1</strain>
    </source>
</reference>
<protein>
    <recommendedName>
        <fullName evidence="2">PDZ domain-containing protein</fullName>
    </recommendedName>
</protein>
<feature type="compositionally biased region" description="Basic and acidic residues" evidence="1">
    <location>
        <begin position="34"/>
        <end position="47"/>
    </location>
</feature>